<feature type="compositionally biased region" description="Low complexity" evidence="11">
    <location>
        <begin position="20"/>
        <end position="36"/>
    </location>
</feature>
<keyword evidence="6 10" id="KW-0408">Iron</keyword>
<feature type="compositionally biased region" description="Basic and acidic residues" evidence="11">
    <location>
        <begin position="1"/>
        <end position="10"/>
    </location>
</feature>
<dbReference type="KEGG" id="lel:PVL30_004548"/>
<keyword evidence="5 10" id="KW-0999">Mitochondrion inner membrane</keyword>
<comment type="function">
    <text evidence="10">Lyase that catalyzes the covalent linking of the heme group to the cytochrome C apoprotein to produce the mature functional cytochrome.</text>
</comment>
<dbReference type="GeneID" id="5231810"/>
<organism evidence="12 13">
    <name type="scientific">Lodderomyces elongisporus (strain ATCC 11503 / CBS 2605 / JCM 1781 / NBRC 1676 / NRRL YB-4239)</name>
    <name type="common">Yeast</name>
    <name type="synonym">Saccharomyces elongisporus</name>
    <dbReference type="NCBI Taxonomy" id="379508"/>
    <lineage>
        <taxon>Eukaryota</taxon>
        <taxon>Fungi</taxon>
        <taxon>Dikarya</taxon>
        <taxon>Ascomycota</taxon>
        <taxon>Saccharomycotina</taxon>
        <taxon>Pichiomycetes</taxon>
        <taxon>Debaryomycetaceae</taxon>
        <taxon>Candida/Lodderomyces clade</taxon>
        <taxon>Lodderomyces</taxon>
    </lineage>
</organism>
<comment type="subcellular location">
    <subcellularLocation>
        <location evidence="1 10">Mitochondrion inner membrane</location>
    </subcellularLocation>
</comment>
<evidence type="ECO:0000256" key="7">
    <source>
        <dbReference type="ARBA" id="ARBA00023128"/>
    </source>
</evidence>
<keyword evidence="3 10" id="KW-0349">Heme</keyword>
<dbReference type="EMBL" id="CH981528">
    <property type="protein sequence ID" value="EDK45540.1"/>
    <property type="molecule type" value="Genomic_DNA"/>
</dbReference>
<evidence type="ECO:0000256" key="5">
    <source>
        <dbReference type="ARBA" id="ARBA00022792"/>
    </source>
</evidence>
<dbReference type="PROSITE" id="PS00822">
    <property type="entry name" value="CYTO_HEME_LYASE_2"/>
    <property type="match status" value="1"/>
</dbReference>
<evidence type="ECO:0000256" key="8">
    <source>
        <dbReference type="ARBA" id="ARBA00023136"/>
    </source>
</evidence>
<dbReference type="GO" id="GO:0005758">
    <property type="term" value="C:mitochondrial intermembrane space"/>
    <property type="evidence" value="ECO:0007669"/>
    <property type="project" value="EnsemblFungi"/>
</dbReference>
<proteinExistence type="inferred from homology"/>
<evidence type="ECO:0000256" key="6">
    <source>
        <dbReference type="ARBA" id="ARBA00023004"/>
    </source>
</evidence>
<evidence type="ECO:0000313" key="13">
    <source>
        <dbReference type="Proteomes" id="UP000001996"/>
    </source>
</evidence>
<dbReference type="PANTHER" id="PTHR12743">
    <property type="entry name" value="CYTOCHROME C1 HEME LYASE"/>
    <property type="match status" value="1"/>
</dbReference>
<keyword evidence="7 10" id="KW-0496">Mitochondrion</keyword>
<dbReference type="InParanoid" id="A5E282"/>
<keyword evidence="9 10" id="KW-0456">Lyase</keyword>
<dbReference type="Proteomes" id="UP000001996">
    <property type="component" value="Unassembled WGS sequence"/>
</dbReference>
<dbReference type="GO" id="GO:0046872">
    <property type="term" value="F:metal ion binding"/>
    <property type="evidence" value="ECO:0007669"/>
    <property type="project" value="UniProtKB-KW"/>
</dbReference>
<dbReference type="STRING" id="379508.A5E282"/>
<evidence type="ECO:0000256" key="10">
    <source>
        <dbReference type="RuleBase" id="RU363130"/>
    </source>
</evidence>
<protein>
    <recommendedName>
        <fullName evidence="10">Holocytochrome c-type synthase</fullName>
        <ecNumber evidence="10">4.4.1.17</ecNumber>
    </recommendedName>
</protein>
<evidence type="ECO:0000256" key="2">
    <source>
        <dbReference type="ARBA" id="ARBA00007255"/>
    </source>
</evidence>
<keyword evidence="13" id="KW-1185">Reference proteome</keyword>
<dbReference type="eggNOG" id="KOG3996">
    <property type="taxonomic scope" value="Eukaryota"/>
</dbReference>
<gene>
    <name evidence="12" type="ORF">LELG_03719</name>
</gene>
<dbReference type="GO" id="GO:0004408">
    <property type="term" value="F:holocytochrome-c synthase activity"/>
    <property type="evidence" value="ECO:0007669"/>
    <property type="project" value="UniProtKB-EC"/>
</dbReference>
<name>A5E282_LODEL</name>
<keyword evidence="4 10" id="KW-0479">Metal-binding</keyword>
<keyword evidence="8 10" id="KW-0472">Membrane</keyword>
<comment type="catalytic activity">
    <reaction evidence="10">
        <text>holo-[cytochrome c] = apo-[cytochrome c] + heme b</text>
        <dbReference type="Rhea" id="RHEA:22648"/>
        <dbReference type="Rhea" id="RHEA-COMP:10725"/>
        <dbReference type="Rhea" id="RHEA-COMP:10726"/>
        <dbReference type="ChEBI" id="CHEBI:29950"/>
        <dbReference type="ChEBI" id="CHEBI:60344"/>
        <dbReference type="ChEBI" id="CHEBI:83739"/>
        <dbReference type="EC" id="4.4.1.17"/>
    </reaction>
</comment>
<dbReference type="EC" id="4.4.1.17" evidence="10"/>
<dbReference type="InterPro" id="IPR000511">
    <property type="entry name" value="Holocyt_c/c1_synthase"/>
</dbReference>
<feature type="region of interest" description="Disordered" evidence="11">
    <location>
        <begin position="1"/>
        <end position="38"/>
    </location>
</feature>
<dbReference type="PROSITE" id="PS00821">
    <property type="entry name" value="CYTO_HEME_LYASE_1"/>
    <property type="match status" value="1"/>
</dbReference>
<dbReference type="FunCoup" id="A5E282">
    <property type="interactions" value="327"/>
</dbReference>
<dbReference type="AlphaFoldDB" id="A5E282"/>
<dbReference type="OrthoDB" id="1158011at2759"/>
<evidence type="ECO:0000256" key="11">
    <source>
        <dbReference type="SAM" id="MobiDB-lite"/>
    </source>
</evidence>
<evidence type="ECO:0000256" key="4">
    <source>
        <dbReference type="ARBA" id="ARBA00022723"/>
    </source>
</evidence>
<comment type="similarity">
    <text evidence="2 10">Belongs to the cytochrome c-type heme lyase family.</text>
</comment>
<accession>A5E282</accession>
<evidence type="ECO:0000256" key="9">
    <source>
        <dbReference type="ARBA" id="ARBA00023239"/>
    </source>
</evidence>
<dbReference type="HOGENOM" id="CLU_048602_0_0_1"/>
<dbReference type="GO" id="GO:0005743">
    <property type="term" value="C:mitochondrial inner membrane"/>
    <property type="evidence" value="ECO:0007669"/>
    <property type="project" value="UniProtKB-SubCell"/>
</dbReference>
<evidence type="ECO:0000313" key="12">
    <source>
        <dbReference type="EMBL" id="EDK45540.1"/>
    </source>
</evidence>
<reference evidence="12 13" key="1">
    <citation type="journal article" date="2009" name="Nature">
        <title>Evolution of pathogenicity and sexual reproduction in eight Candida genomes.</title>
        <authorList>
            <person name="Butler G."/>
            <person name="Rasmussen M.D."/>
            <person name="Lin M.F."/>
            <person name="Santos M.A."/>
            <person name="Sakthikumar S."/>
            <person name="Munro C.A."/>
            <person name="Rheinbay E."/>
            <person name="Grabherr M."/>
            <person name="Forche A."/>
            <person name="Reedy J.L."/>
            <person name="Agrafioti I."/>
            <person name="Arnaud M.B."/>
            <person name="Bates S."/>
            <person name="Brown A.J."/>
            <person name="Brunke S."/>
            <person name="Costanzo M.C."/>
            <person name="Fitzpatrick D.A."/>
            <person name="de Groot P.W."/>
            <person name="Harris D."/>
            <person name="Hoyer L.L."/>
            <person name="Hube B."/>
            <person name="Klis F.M."/>
            <person name="Kodira C."/>
            <person name="Lennard N."/>
            <person name="Logue M.E."/>
            <person name="Martin R."/>
            <person name="Neiman A.M."/>
            <person name="Nikolaou E."/>
            <person name="Quail M.A."/>
            <person name="Quinn J."/>
            <person name="Santos M.C."/>
            <person name="Schmitzberger F.F."/>
            <person name="Sherlock G."/>
            <person name="Shah P."/>
            <person name="Silverstein K.A."/>
            <person name="Skrzypek M.S."/>
            <person name="Soll D."/>
            <person name="Staggs R."/>
            <person name="Stansfield I."/>
            <person name="Stumpf M.P."/>
            <person name="Sudbery P.E."/>
            <person name="Srikantha T."/>
            <person name="Zeng Q."/>
            <person name="Berman J."/>
            <person name="Berriman M."/>
            <person name="Heitman J."/>
            <person name="Gow N.A."/>
            <person name="Lorenz M.C."/>
            <person name="Birren B.W."/>
            <person name="Kellis M."/>
            <person name="Cuomo C.A."/>
        </authorList>
    </citation>
    <scope>NUCLEOTIDE SEQUENCE [LARGE SCALE GENOMIC DNA]</scope>
    <source>
        <strain evidence="13">ATCC 11503 / BCRC 21390 / CBS 2605 / JCM 1781 / NBRC 1676 / NRRL YB-4239</strain>
    </source>
</reference>
<dbReference type="Pfam" id="PF01265">
    <property type="entry name" value="Cyto_heme_lyase"/>
    <property type="match status" value="1"/>
</dbReference>
<evidence type="ECO:0000256" key="1">
    <source>
        <dbReference type="ARBA" id="ARBA00004273"/>
    </source>
</evidence>
<evidence type="ECO:0000256" key="3">
    <source>
        <dbReference type="ARBA" id="ARBA00022617"/>
    </source>
</evidence>
<dbReference type="OMA" id="KARFWLF"/>
<dbReference type="VEuPathDB" id="FungiDB:LELG_03719"/>
<sequence>MGWFWADKKSNYANTQGLTSTSRSSSPSSSSSSSSSGCPIDYSSFNKSSSSLSPAVCPVVNTSKSNKDDEEVLNPLNNMPMAISSELAPGQKIKLSTERTISTIPRGENDDQGLWEYPSPQQMLNAMLAKGKGDGIPEDAVESMVEVHNFLNEGAWQQILEWEDKYTQETKVEPRLKKFTGKPHDLSPKAKMYLWLGSLFPDTFNTVPPFDRHDWTVLRSMGRNEGWKEVRYVIDYYSAPDDEETGMPAFMLDTRPALDSVESIRDRIVTFAGPVWRKAMGEIDEK</sequence>
<dbReference type="PANTHER" id="PTHR12743:SF3">
    <property type="entry name" value="HOLOCYTOCHROME-C SYNTHASE"/>
    <property type="match status" value="1"/>
</dbReference>